<evidence type="ECO:0000313" key="1">
    <source>
        <dbReference type="Ensembl" id="ENSCSEP00000014922.1"/>
    </source>
</evidence>
<keyword evidence="2" id="KW-1185">Reference proteome</keyword>
<protein>
    <submittedName>
        <fullName evidence="1">Uncharacterized protein</fullName>
    </submittedName>
</protein>
<sequence>MKQTVTGVFVIQHEGAQRTDDSPDRRYGGSYYPLELKCTFEVMQKVLMDLDRQGLLSRLPFLKNKSTR</sequence>
<dbReference type="InParanoid" id="A0A3P8VKQ0"/>
<dbReference type="AlphaFoldDB" id="A0A3P8VKQ0"/>
<reference evidence="1 2" key="1">
    <citation type="journal article" date="2014" name="Nat. Genet.">
        <title>Whole-genome sequence of a flatfish provides insights into ZW sex chromosome evolution and adaptation to a benthic lifestyle.</title>
        <authorList>
            <person name="Chen S."/>
            <person name="Zhang G."/>
            <person name="Shao C."/>
            <person name="Huang Q."/>
            <person name="Liu G."/>
            <person name="Zhang P."/>
            <person name="Song W."/>
            <person name="An N."/>
            <person name="Chalopin D."/>
            <person name="Volff J.N."/>
            <person name="Hong Y."/>
            <person name="Li Q."/>
            <person name="Sha Z."/>
            <person name="Zhou H."/>
            <person name="Xie M."/>
            <person name="Yu Q."/>
            <person name="Liu Y."/>
            <person name="Xiang H."/>
            <person name="Wang N."/>
            <person name="Wu K."/>
            <person name="Yang C."/>
            <person name="Zhou Q."/>
            <person name="Liao X."/>
            <person name="Yang L."/>
            <person name="Hu Q."/>
            <person name="Zhang J."/>
            <person name="Meng L."/>
            <person name="Jin L."/>
            <person name="Tian Y."/>
            <person name="Lian J."/>
            <person name="Yang J."/>
            <person name="Miao G."/>
            <person name="Liu S."/>
            <person name="Liang Z."/>
            <person name="Yan F."/>
            <person name="Li Y."/>
            <person name="Sun B."/>
            <person name="Zhang H."/>
            <person name="Zhang J."/>
            <person name="Zhu Y."/>
            <person name="Du M."/>
            <person name="Zhao Y."/>
            <person name="Schartl M."/>
            <person name="Tang Q."/>
            <person name="Wang J."/>
        </authorList>
    </citation>
    <scope>NUCLEOTIDE SEQUENCE</scope>
</reference>
<dbReference type="Ensembl" id="ENSCSET00000015100.1">
    <property type="protein sequence ID" value="ENSCSEP00000014922.1"/>
    <property type="gene ID" value="ENSCSEG00000009596.1"/>
</dbReference>
<dbReference type="Proteomes" id="UP000265120">
    <property type="component" value="Chromosome 1"/>
</dbReference>
<proteinExistence type="predicted"/>
<evidence type="ECO:0000313" key="2">
    <source>
        <dbReference type="Proteomes" id="UP000265120"/>
    </source>
</evidence>
<accession>A0A3P8VKQ0</accession>
<name>A0A3P8VKQ0_CYNSE</name>
<organism evidence="1 2">
    <name type="scientific">Cynoglossus semilaevis</name>
    <name type="common">Tongue sole</name>
    <dbReference type="NCBI Taxonomy" id="244447"/>
    <lineage>
        <taxon>Eukaryota</taxon>
        <taxon>Metazoa</taxon>
        <taxon>Chordata</taxon>
        <taxon>Craniata</taxon>
        <taxon>Vertebrata</taxon>
        <taxon>Euteleostomi</taxon>
        <taxon>Actinopterygii</taxon>
        <taxon>Neopterygii</taxon>
        <taxon>Teleostei</taxon>
        <taxon>Neoteleostei</taxon>
        <taxon>Acanthomorphata</taxon>
        <taxon>Carangaria</taxon>
        <taxon>Pleuronectiformes</taxon>
        <taxon>Pleuronectoidei</taxon>
        <taxon>Cynoglossidae</taxon>
        <taxon>Cynoglossinae</taxon>
        <taxon>Cynoglossus</taxon>
    </lineage>
</organism>
<reference evidence="1" key="2">
    <citation type="submission" date="2025-08" db="UniProtKB">
        <authorList>
            <consortium name="Ensembl"/>
        </authorList>
    </citation>
    <scope>IDENTIFICATION</scope>
</reference>
<reference evidence="1" key="3">
    <citation type="submission" date="2025-09" db="UniProtKB">
        <authorList>
            <consortium name="Ensembl"/>
        </authorList>
    </citation>
    <scope>IDENTIFICATION</scope>
</reference>